<dbReference type="AlphaFoldDB" id="A0A4D9EH49"/>
<gene>
    <name evidence="2" type="ORF">DR999_PMT11426</name>
</gene>
<sequence>MHPAVYMCICMHLGLYASGHICMCLYEPRQIRIALACPCVSTHLGIHVYVLITRESLPSRRERVQQQIILPGARPNCLQTLGKADPLSHVGNEDSCPLESIMCLEIDLGKEVAKLKGAFPQ</sequence>
<proteinExistence type="predicted"/>
<keyword evidence="2" id="KW-0808">Transferase</keyword>
<keyword evidence="1" id="KW-0732">Signal</keyword>
<keyword evidence="3" id="KW-1185">Reference proteome</keyword>
<organism evidence="2 3">
    <name type="scientific">Platysternon megacephalum</name>
    <name type="common">big-headed turtle</name>
    <dbReference type="NCBI Taxonomy" id="55544"/>
    <lineage>
        <taxon>Eukaryota</taxon>
        <taxon>Metazoa</taxon>
        <taxon>Chordata</taxon>
        <taxon>Craniata</taxon>
        <taxon>Vertebrata</taxon>
        <taxon>Euteleostomi</taxon>
        <taxon>Archelosauria</taxon>
        <taxon>Testudinata</taxon>
        <taxon>Testudines</taxon>
        <taxon>Cryptodira</taxon>
        <taxon>Durocryptodira</taxon>
        <taxon>Testudinoidea</taxon>
        <taxon>Platysternidae</taxon>
        <taxon>Platysternon</taxon>
    </lineage>
</organism>
<dbReference type="Proteomes" id="UP000297703">
    <property type="component" value="Unassembled WGS sequence"/>
</dbReference>
<evidence type="ECO:0000256" key="1">
    <source>
        <dbReference type="SAM" id="SignalP"/>
    </source>
</evidence>
<feature type="signal peptide" evidence="1">
    <location>
        <begin position="1"/>
        <end position="19"/>
    </location>
</feature>
<reference evidence="2 3" key="1">
    <citation type="submission" date="2019-04" db="EMBL/GenBank/DDBJ databases">
        <title>Draft genome of the big-headed turtle Platysternon megacephalum.</title>
        <authorList>
            <person name="Gong S."/>
        </authorList>
    </citation>
    <scope>NUCLEOTIDE SEQUENCE [LARGE SCALE GENOMIC DNA]</scope>
    <source>
        <strain evidence="2">DO16091913</strain>
        <tissue evidence="2">Muscle</tissue>
    </source>
</reference>
<evidence type="ECO:0000313" key="3">
    <source>
        <dbReference type="Proteomes" id="UP000297703"/>
    </source>
</evidence>
<protein>
    <submittedName>
        <fullName evidence="2">Putative palmitoyltransferase ZDHHC19</fullName>
    </submittedName>
</protein>
<name>A0A4D9EH49_9SAUR</name>
<dbReference type="GO" id="GO:0016740">
    <property type="term" value="F:transferase activity"/>
    <property type="evidence" value="ECO:0007669"/>
    <property type="project" value="UniProtKB-KW"/>
</dbReference>
<dbReference type="EMBL" id="QXTE01000107">
    <property type="protein sequence ID" value="TFK05800.1"/>
    <property type="molecule type" value="Genomic_DNA"/>
</dbReference>
<reference evidence="2 3" key="2">
    <citation type="submission" date="2019-04" db="EMBL/GenBank/DDBJ databases">
        <title>The genome sequence of big-headed turtle.</title>
        <authorList>
            <person name="Gong S."/>
        </authorList>
    </citation>
    <scope>NUCLEOTIDE SEQUENCE [LARGE SCALE GENOMIC DNA]</scope>
    <source>
        <strain evidence="2">DO16091913</strain>
        <tissue evidence="2">Muscle</tissue>
    </source>
</reference>
<evidence type="ECO:0000313" key="2">
    <source>
        <dbReference type="EMBL" id="TFK05800.1"/>
    </source>
</evidence>
<accession>A0A4D9EH49</accession>
<comment type="caution">
    <text evidence="2">The sequence shown here is derived from an EMBL/GenBank/DDBJ whole genome shotgun (WGS) entry which is preliminary data.</text>
</comment>
<feature type="chain" id="PRO_5020025843" evidence="1">
    <location>
        <begin position="20"/>
        <end position="121"/>
    </location>
</feature>